<keyword evidence="2" id="KW-1185">Reference proteome</keyword>
<organism evidence="1 2">
    <name type="scientific">Corynebacterium matruchotii ATCC 14266</name>
    <dbReference type="NCBI Taxonomy" id="553207"/>
    <lineage>
        <taxon>Bacteria</taxon>
        <taxon>Bacillati</taxon>
        <taxon>Actinomycetota</taxon>
        <taxon>Actinomycetes</taxon>
        <taxon>Mycobacteriales</taxon>
        <taxon>Corynebacteriaceae</taxon>
        <taxon>Corynebacterium</taxon>
    </lineage>
</organism>
<reference evidence="1" key="1">
    <citation type="submission" date="2010-08" db="EMBL/GenBank/DDBJ databases">
        <authorList>
            <person name="Harkins D.M."/>
            <person name="Madupu R."/>
            <person name="Durkin A.S."/>
            <person name="Torralba M."/>
            <person name="Methe B."/>
            <person name="Sutton G.G."/>
            <person name="Nelson K.E."/>
        </authorList>
    </citation>
    <scope>NUCLEOTIDE SEQUENCE [LARGE SCALE GENOMIC DNA]</scope>
    <source>
        <strain evidence="1">ATCC 14266</strain>
    </source>
</reference>
<accession>E0DCD7</accession>
<evidence type="ECO:0000313" key="1">
    <source>
        <dbReference type="EMBL" id="EFM49744.1"/>
    </source>
</evidence>
<evidence type="ECO:0000313" key="2">
    <source>
        <dbReference type="Proteomes" id="UP000004218"/>
    </source>
</evidence>
<gene>
    <name evidence="1" type="ORF">HMPREF0299_5987</name>
</gene>
<comment type="caution">
    <text evidence="1">The sequence shown here is derived from an EMBL/GenBank/DDBJ whole genome shotgun (WGS) entry which is preliminary data.</text>
</comment>
<dbReference type="EMBL" id="ACSH02000002">
    <property type="protein sequence ID" value="EFM49744.1"/>
    <property type="molecule type" value="Genomic_DNA"/>
</dbReference>
<name>E0DCD7_9CORY</name>
<dbReference type="AlphaFoldDB" id="E0DCD7"/>
<protein>
    <submittedName>
        <fullName evidence="1">Uncharacterized protein</fullName>
    </submittedName>
</protein>
<proteinExistence type="predicted"/>
<dbReference type="STRING" id="553207.HMPREF0299_5987"/>
<dbReference type="Proteomes" id="UP000004218">
    <property type="component" value="Unassembled WGS sequence"/>
</dbReference>
<sequence length="34" mass="3962">MAALADQLLNSWHEPSFYFRYCAFIFCLSDTAKT</sequence>